<organism evidence="2 3">
    <name type="scientific">Rosa chinensis</name>
    <name type="common">China rose</name>
    <dbReference type="NCBI Taxonomy" id="74649"/>
    <lineage>
        <taxon>Eukaryota</taxon>
        <taxon>Viridiplantae</taxon>
        <taxon>Streptophyta</taxon>
        <taxon>Embryophyta</taxon>
        <taxon>Tracheophyta</taxon>
        <taxon>Spermatophyta</taxon>
        <taxon>Magnoliopsida</taxon>
        <taxon>eudicotyledons</taxon>
        <taxon>Gunneridae</taxon>
        <taxon>Pentapetalae</taxon>
        <taxon>rosids</taxon>
        <taxon>fabids</taxon>
        <taxon>Rosales</taxon>
        <taxon>Rosaceae</taxon>
        <taxon>Rosoideae</taxon>
        <taxon>Rosoideae incertae sedis</taxon>
        <taxon>Rosa</taxon>
    </lineage>
</organism>
<dbReference type="EMBL" id="PDCK01000045">
    <property type="protein sequence ID" value="PRQ20457.1"/>
    <property type="molecule type" value="Genomic_DNA"/>
</dbReference>
<dbReference type="OMA" id="QCADKIR"/>
<evidence type="ECO:0000313" key="3">
    <source>
        <dbReference type="Proteomes" id="UP000238479"/>
    </source>
</evidence>
<protein>
    <submittedName>
        <fullName evidence="2">Putative transposase, Ptta/En/Spm, plant, transposase, Tnp1/En/Spm</fullName>
    </submittedName>
</protein>
<feature type="compositionally biased region" description="Basic and acidic residues" evidence="1">
    <location>
        <begin position="395"/>
        <end position="420"/>
    </location>
</feature>
<comment type="caution">
    <text evidence="2">The sequence shown here is derived from an EMBL/GenBank/DDBJ whole genome shotgun (WGS) entry which is preliminary data.</text>
</comment>
<sequence length="503" mass="56585">MSRISKRKSLRQKRVVLFNVKGTPCGKVAKEMQSYIGVLARRKIPIIRTTWRTSKSIPGCVTAEEKDKIWLRVQGAFEIGPEKRKIVLESASSKWREFKSRLTRHYIMPYLDDPESLKFPPDDYRFINKDHWTQFVAERTNPKFLDAQARREKNKYPHRMSRKGYVGLEEELSTTMDEEEVDRATLWIAARQTKQGTFKDEGTKQCADKIRNLKEKIASGELSTSGSDDVLSLALGTPEHGGRVQGVGGYVNPSSYFPFHKRKRESFQDTVRLSVQKILEEERDKIIEEAKQQAIKEEREFWVRKLAQIEAKIDARAVGKAASSPATLEKHIPHGSVQGSCSQTACPTFDEARCGQVGDEVLNLVDGKSIRKAIDVIEERVLGCKNKVSKRKECDGKSVSNSKKEDELSKLSDQEKKQVADHGVQGQLVGEKLVQGTEIEAKFALGSVDHIVALGTVVEHNDPSQVCHGYPLGDSNLRVSVSIAIEENALVPFPVGDEIRTVR</sequence>
<accession>A0A2P6PEV0</accession>
<reference evidence="2 3" key="1">
    <citation type="journal article" date="2018" name="Nat. Genet.">
        <title>The Rosa genome provides new insights in the design of modern roses.</title>
        <authorList>
            <person name="Bendahmane M."/>
        </authorList>
    </citation>
    <scope>NUCLEOTIDE SEQUENCE [LARGE SCALE GENOMIC DNA]</scope>
    <source>
        <strain evidence="3">cv. Old Blush</strain>
    </source>
</reference>
<evidence type="ECO:0000313" key="2">
    <source>
        <dbReference type="EMBL" id="PRQ20457.1"/>
    </source>
</evidence>
<dbReference type="PANTHER" id="PTHR33018:SF31">
    <property type="entry name" value="TRANSPOSASE, PTTA_EN_SPM, PLANT"/>
    <property type="match status" value="1"/>
</dbReference>
<feature type="region of interest" description="Disordered" evidence="1">
    <location>
        <begin position="395"/>
        <end position="423"/>
    </location>
</feature>
<dbReference type="Proteomes" id="UP000238479">
    <property type="component" value="Chromosome 7"/>
</dbReference>
<dbReference type="Pfam" id="PF03004">
    <property type="entry name" value="Transposase_24"/>
    <property type="match status" value="1"/>
</dbReference>
<dbReference type="PANTHER" id="PTHR33018">
    <property type="entry name" value="OS10G0338966 PROTEIN-RELATED"/>
    <property type="match status" value="1"/>
</dbReference>
<dbReference type="Gramene" id="PRQ20457">
    <property type="protein sequence ID" value="PRQ20457"/>
    <property type="gene ID" value="RchiOBHm_Chr7g0228371"/>
</dbReference>
<dbReference type="AlphaFoldDB" id="A0A2P6PEV0"/>
<keyword evidence="3" id="KW-1185">Reference proteome</keyword>
<dbReference type="InterPro" id="IPR004252">
    <property type="entry name" value="Probable_transposase_24"/>
</dbReference>
<name>A0A2P6PEV0_ROSCH</name>
<proteinExistence type="predicted"/>
<gene>
    <name evidence="2" type="ORF">RchiOBHm_Chr7g0228371</name>
</gene>
<evidence type="ECO:0000256" key="1">
    <source>
        <dbReference type="SAM" id="MobiDB-lite"/>
    </source>
</evidence>